<sequence length="122" mass="13837">MRQVTAEITWLVRLLDDLSAPPTLPVPLHSDSQAAIHIARNPVFHERTKDVELDSQLTDFFIKPLSGVSHTNIMSKLRVLSLPTSLRGDDEEKKTMASSQPFLPKVSHRKEKEEEETIQTHT</sequence>
<feature type="compositionally biased region" description="Acidic residues" evidence="1">
    <location>
        <begin position="113"/>
        <end position="122"/>
    </location>
</feature>
<accession>A0A1S4DMR0</accession>
<protein>
    <submittedName>
        <fullName evidence="2">Uncharacterized protein</fullName>
    </submittedName>
</protein>
<organism evidence="2">
    <name type="scientific">Nicotiana tabacum</name>
    <name type="common">Common tobacco</name>
    <dbReference type="NCBI Taxonomy" id="4097"/>
    <lineage>
        <taxon>Eukaryota</taxon>
        <taxon>Viridiplantae</taxon>
        <taxon>Streptophyta</taxon>
        <taxon>Embryophyta</taxon>
        <taxon>Tracheophyta</taxon>
        <taxon>Spermatophyta</taxon>
        <taxon>Magnoliopsida</taxon>
        <taxon>eudicotyledons</taxon>
        <taxon>Gunneridae</taxon>
        <taxon>Pentapetalae</taxon>
        <taxon>asterids</taxon>
        <taxon>lamiids</taxon>
        <taxon>Solanales</taxon>
        <taxon>Solanaceae</taxon>
        <taxon>Nicotianoideae</taxon>
        <taxon>Nicotianeae</taxon>
        <taxon>Nicotiana</taxon>
    </lineage>
</organism>
<feature type="region of interest" description="Disordered" evidence="1">
    <location>
        <begin position="87"/>
        <end position="122"/>
    </location>
</feature>
<dbReference type="OrthoDB" id="1193140at2759"/>
<reference evidence="2" key="1">
    <citation type="submission" date="2025-08" db="UniProtKB">
        <authorList>
            <consortium name="RefSeq"/>
        </authorList>
    </citation>
    <scope>IDENTIFICATION</scope>
</reference>
<proteinExistence type="predicted"/>
<evidence type="ECO:0000313" key="2">
    <source>
        <dbReference type="RefSeq" id="XP_016514703.1"/>
    </source>
</evidence>
<dbReference type="KEGG" id="nta:107831454"/>
<evidence type="ECO:0000256" key="1">
    <source>
        <dbReference type="SAM" id="MobiDB-lite"/>
    </source>
</evidence>
<name>A0A1S4DMR0_TOBAC</name>
<dbReference type="PaxDb" id="4097-A0A1S4DMR0"/>
<gene>
    <name evidence="2" type="primary">LOC107831454</name>
</gene>
<dbReference type="AlphaFoldDB" id="A0A1S4DMR0"/>
<dbReference type="RefSeq" id="XP_016514703.1">
    <property type="nucleotide sequence ID" value="XM_016659217.1"/>
</dbReference>
<dbReference type="CDD" id="cd09272">
    <property type="entry name" value="RNase_HI_RT_Ty1"/>
    <property type="match status" value="1"/>
</dbReference>